<gene>
    <name evidence="2" type="ORF">PARMNEM_LOCUS6978</name>
</gene>
<comment type="caution">
    <text evidence="2">The sequence shown here is derived from an EMBL/GenBank/DDBJ whole genome shotgun (WGS) entry which is preliminary data.</text>
</comment>
<dbReference type="InterPro" id="IPR021713">
    <property type="entry name" value="Folliculin"/>
</dbReference>
<dbReference type="InterPro" id="IPR037521">
    <property type="entry name" value="FLCN/SMCR8_DENN"/>
</dbReference>
<reference evidence="2 3" key="1">
    <citation type="submission" date="2023-11" db="EMBL/GenBank/DDBJ databases">
        <authorList>
            <person name="Hedman E."/>
            <person name="Englund M."/>
            <person name="Stromberg M."/>
            <person name="Nyberg Akerstrom W."/>
            <person name="Nylinder S."/>
            <person name="Jareborg N."/>
            <person name="Kallberg Y."/>
            <person name="Kronander E."/>
        </authorList>
    </citation>
    <scope>NUCLEOTIDE SEQUENCE [LARGE SCALE GENOMIC DNA]</scope>
</reference>
<dbReference type="Pfam" id="PF11704">
    <property type="entry name" value="Folliculin"/>
    <property type="match status" value="1"/>
</dbReference>
<dbReference type="Proteomes" id="UP001314205">
    <property type="component" value="Unassembled WGS sequence"/>
</dbReference>
<protein>
    <recommendedName>
        <fullName evidence="1">UDENN FLCN/SMCR8-type domain-containing protein</fullName>
    </recommendedName>
</protein>
<dbReference type="GO" id="GO:1904263">
    <property type="term" value="P:positive regulation of TORC1 signaling"/>
    <property type="evidence" value="ECO:0007669"/>
    <property type="project" value="TreeGrafter"/>
</dbReference>
<dbReference type="AlphaFoldDB" id="A0AAV1KT68"/>
<dbReference type="EMBL" id="CAVLGL010000080">
    <property type="protein sequence ID" value="CAK1585960.1"/>
    <property type="molecule type" value="Genomic_DNA"/>
</dbReference>
<accession>A0AAV1KT68</accession>
<dbReference type="GO" id="GO:0005096">
    <property type="term" value="F:GTPase activator activity"/>
    <property type="evidence" value="ECO:0007669"/>
    <property type="project" value="InterPro"/>
</dbReference>
<keyword evidence="3" id="KW-1185">Reference proteome</keyword>
<dbReference type="Gene3D" id="1.10.10.1730">
    <property type="entry name" value="Folliculin"/>
    <property type="match status" value="1"/>
</dbReference>
<evidence type="ECO:0000313" key="2">
    <source>
        <dbReference type="EMBL" id="CAK1585960.1"/>
    </source>
</evidence>
<name>A0AAV1KT68_9NEOP</name>
<evidence type="ECO:0000313" key="3">
    <source>
        <dbReference type="Proteomes" id="UP001314205"/>
    </source>
</evidence>
<dbReference type="InterPro" id="IPR037520">
    <property type="entry name" value="Folliculin/SMCR8_longin"/>
</dbReference>
<dbReference type="GO" id="GO:0000122">
    <property type="term" value="P:negative regulation of transcription by RNA polymerase II"/>
    <property type="evidence" value="ECO:0007669"/>
    <property type="project" value="TreeGrafter"/>
</dbReference>
<feature type="domain" description="UDENN FLCN/SMCR8-type" evidence="1">
    <location>
        <begin position="42"/>
        <end position="431"/>
    </location>
</feature>
<dbReference type="PANTHER" id="PTHR31441:SF2">
    <property type="entry name" value="FOLLICULIN"/>
    <property type="match status" value="1"/>
</dbReference>
<proteinExistence type="predicted"/>
<organism evidence="2 3">
    <name type="scientific">Parnassius mnemosyne</name>
    <name type="common">clouded apollo</name>
    <dbReference type="NCBI Taxonomy" id="213953"/>
    <lineage>
        <taxon>Eukaryota</taxon>
        <taxon>Metazoa</taxon>
        <taxon>Ecdysozoa</taxon>
        <taxon>Arthropoda</taxon>
        <taxon>Hexapoda</taxon>
        <taxon>Insecta</taxon>
        <taxon>Pterygota</taxon>
        <taxon>Neoptera</taxon>
        <taxon>Endopterygota</taxon>
        <taxon>Lepidoptera</taxon>
        <taxon>Glossata</taxon>
        <taxon>Ditrysia</taxon>
        <taxon>Papilionoidea</taxon>
        <taxon>Papilionidae</taxon>
        <taxon>Parnassiinae</taxon>
        <taxon>Parnassini</taxon>
        <taxon>Parnassius</taxon>
        <taxon>Driopa</taxon>
    </lineage>
</organism>
<sequence length="431" mass="48391">MNAIIGLCHFCEAHGPRPLFCTFTTDKEENTTDSSKCSVECSGCTSLGPETVLVSRDDDGTIFCSRESVPNTEINTFLRQAAIRSITCEVSWSKEGGVIYFSDTQGHVLSFTFQVQDTRARGLKRWFSIVVLMKDKMLLLNLTPMLSEHMQKISTELQQLAEVVFNKEQSICSQRALRLKTGRNDFGQSRSLIQLTGDENVYKKLHSHFTWMLRTGALTYSETLYTSKDLINKIYPKGIKRSIFEDNACLVNDNNECMPLRALENLLTKSVFRILLFCALTGVDIRVNSHSTNATNIVKSLQCLLPVPNDVVRRKVCSGDVDIVPTSKICILEEIGNSNFHCKWSGSIPPKCPTLMIRIETAISNKIFNDAILHQHVKSLQLEWLGIANTLHSAISSSGCKSEAISKLKQTLGVMQQDEILLNYWINTFCI</sequence>
<dbReference type="PROSITE" id="PS51834">
    <property type="entry name" value="DENN_FLCN_SMCR8"/>
    <property type="match status" value="1"/>
</dbReference>
<dbReference type="GO" id="GO:0005829">
    <property type="term" value="C:cytosol"/>
    <property type="evidence" value="ECO:0007669"/>
    <property type="project" value="TreeGrafter"/>
</dbReference>
<dbReference type="PANTHER" id="PTHR31441">
    <property type="entry name" value="FOLLICULIN FAMILY MEMBER"/>
    <property type="match status" value="1"/>
</dbReference>
<dbReference type="InterPro" id="IPR044886">
    <property type="entry name" value="FLCN_DENN_C_sf"/>
</dbReference>
<evidence type="ECO:0000259" key="1">
    <source>
        <dbReference type="PROSITE" id="PS51834"/>
    </source>
</evidence>